<keyword evidence="1" id="KW-0472">Membrane</keyword>
<evidence type="ECO:0000313" key="3">
    <source>
        <dbReference type="Proteomes" id="UP000187209"/>
    </source>
</evidence>
<keyword evidence="3" id="KW-1185">Reference proteome</keyword>
<dbReference type="Proteomes" id="UP000187209">
    <property type="component" value="Unassembled WGS sequence"/>
</dbReference>
<organism evidence="2 3">
    <name type="scientific">Stentor coeruleus</name>
    <dbReference type="NCBI Taxonomy" id="5963"/>
    <lineage>
        <taxon>Eukaryota</taxon>
        <taxon>Sar</taxon>
        <taxon>Alveolata</taxon>
        <taxon>Ciliophora</taxon>
        <taxon>Postciliodesmatophora</taxon>
        <taxon>Heterotrichea</taxon>
        <taxon>Heterotrichida</taxon>
        <taxon>Stentoridae</taxon>
        <taxon>Stentor</taxon>
    </lineage>
</organism>
<feature type="transmembrane region" description="Helical" evidence="1">
    <location>
        <begin position="347"/>
        <end position="372"/>
    </location>
</feature>
<accession>A0A1R2BHD9</accession>
<name>A0A1R2BHD9_9CILI</name>
<evidence type="ECO:0000256" key="1">
    <source>
        <dbReference type="SAM" id="Phobius"/>
    </source>
</evidence>
<keyword evidence="1" id="KW-1133">Transmembrane helix</keyword>
<feature type="transmembrane region" description="Helical" evidence="1">
    <location>
        <begin position="287"/>
        <end position="306"/>
    </location>
</feature>
<dbReference type="AlphaFoldDB" id="A0A1R2BHD9"/>
<sequence>MQNILDFNSISEIIKRTINLYFENALPNNEPLIISSELLIYAARTTAESLTSSNIQINGNVLEIPGTIQLESDTIYDTEYIIYPTINNEVKFEVSFYTSGTYLDYKLSITQQTSVNLNSEPIYVALQGNFSENKNYECSYLKSDKIWTVNGCEIEKSSKNEIKISLLHQSTFKVYEIPSTKTCKPGYGPIITSCAWILITIFAITIFYIIDKNQEEDFQNSNKYTIYAFTSIFISQSKTRRIWSMIYLFSIHMLFMFLIGICLLNFTTPQLKSDKNFKHLPNESINSGILAWFLTQIFAFPNYYCIFNKYVSIKKTNFAIYTSLSLSIVSIVGIIFMTTIYCNVYSYYWIISYFVFLPLQIVVEILFAVIVWKRQKNTMDIQSANVIPEVAELCKSRIDGEEFKDFDKSTKFQEGVVLEEFKGFEKSTKFQEGVVVEGLQNSGFCQVLDLN</sequence>
<gene>
    <name evidence="2" type="ORF">SteCoe_24477</name>
</gene>
<reference evidence="2 3" key="1">
    <citation type="submission" date="2016-11" db="EMBL/GenBank/DDBJ databases">
        <title>The macronuclear genome of Stentor coeruleus: a giant cell with tiny introns.</title>
        <authorList>
            <person name="Slabodnick M."/>
            <person name="Ruby J.G."/>
            <person name="Reiff S.B."/>
            <person name="Swart E.C."/>
            <person name="Gosai S."/>
            <person name="Prabakaran S."/>
            <person name="Witkowska E."/>
            <person name="Larue G.E."/>
            <person name="Fisher S."/>
            <person name="Freeman R.M."/>
            <person name="Gunawardena J."/>
            <person name="Chu W."/>
            <person name="Stover N.A."/>
            <person name="Gregory B.D."/>
            <person name="Nowacki M."/>
            <person name="Derisi J."/>
            <person name="Roy S.W."/>
            <person name="Marshall W.F."/>
            <person name="Sood P."/>
        </authorList>
    </citation>
    <scope>NUCLEOTIDE SEQUENCE [LARGE SCALE GENOMIC DNA]</scope>
    <source>
        <strain evidence="2">WM001</strain>
    </source>
</reference>
<comment type="caution">
    <text evidence="2">The sequence shown here is derived from an EMBL/GenBank/DDBJ whole genome shotgun (WGS) entry which is preliminary data.</text>
</comment>
<proteinExistence type="predicted"/>
<evidence type="ECO:0000313" key="2">
    <source>
        <dbReference type="EMBL" id="OMJ76182.1"/>
    </source>
</evidence>
<dbReference type="EMBL" id="MPUH01000645">
    <property type="protein sequence ID" value="OMJ76182.1"/>
    <property type="molecule type" value="Genomic_DNA"/>
</dbReference>
<feature type="transmembrane region" description="Helical" evidence="1">
    <location>
        <begin position="187"/>
        <end position="210"/>
    </location>
</feature>
<protein>
    <submittedName>
        <fullName evidence="2">Uncharacterized protein</fullName>
    </submittedName>
</protein>
<keyword evidence="1" id="KW-0812">Transmembrane</keyword>
<feature type="transmembrane region" description="Helical" evidence="1">
    <location>
        <begin position="246"/>
        <end position="267"/>
    </location>
</feature>
<feature type="transmembrane region" description="Helical" evidence="1">
    <location>
        <begin position="318"/>
        <end position="341"/>
    </location>
</feature>